<dbReference type="VEuPathDB" id="FungiDB:LEMA_uP024190.1"/>
<dbReference type="EMBL" id="FP929127">
    <property type="protein sequence ID" value="CBX95267.1"/>
    <property type="molecule type" value="Genomic_DNA"/>
</dbReference>
<dbReference type="HOGENOM" id="CLU_3014614_0_0_1"/>
<name>E4ZX57_LEPMJ</name>
<dbReference type="Proteomes" id="UP000002668">
    <property type="component" value="Genome"/>
</dbReference>
<evidence type="ECO:0000313" key="2">
    <source>
        <dbReference type="Proteomes" id="UP000002668"/>
    </source>
</evidence>
<dbReference type="InParanoid" id="E4ZX57"/>
<accession>E4ZX57</accession>
<proteinExistence type="predicted"/>
<sequence>MPIATGTELSRLAYGVEALSGLDIRGLVGAMGSTWCTLGSGATSVVYLGWFSSGWG</sequence>
<organism evidence="2">
    <name type="scientific">Leptosphaeria maculans (strain JN3 / isolate v23.1.3 / race Av1-4-5-6-7-8)</name>
    <name type="common">Blackleg fungus</name>
    <name type="synonym">Phoma lingam</name>
    <dbReference type="NCBI Taxonomy" id="985895"/>
    <lineage>
        <taxon>Eukaryota</taxon>
        <taxon>Fungi</taxon>
        <taxon>Dikarya</taxon>
        <taxon>Ascomycota</taxon>
        <taxon>Pezizomycotina</taxon>
        <taxon>Dothideomycetes</taxon>
        <taxon>Pleosporomycetidae</taxon>
        <taxon>Pleosporales</taxon>
        <taxon>Pleosporineae</taxon>
        <taxon>Leptosphaeriaceae</taxon>
        <taxon>Plenodomus</taxon>
        <taxon>Plenodomus lingam/Leptosphaeria maculans species complex</taxon>
    </lineage>
</organism>
<gene>
    <name evidence="1" type="ORF">LEMA_uP024190.1</name>
</gene>
<reference evidence="2" key="1">
    <citation type="journal article" date="2011" name="Nat. Commun.">
        <title>Effector diversification within compartments of the Leptosphaeria maculans genome affected by Repeat-Induced Point mutations.</title>
        <authorList>
            <person name="Rouxel T."/>
            <person name="Grandaubert J."/>
            <person name="Hane J.K."/>
            <person name="Hoede C."/>
            <person name="van de Wouw A.P."/>
            <person name="Couloux A."/>
            <person name="Dominguez V."/>
            <person name="Anthouard V."/>
            <person name="Bally P."/>
            <person name="Bourras S."/>
            <person name="Cozijnsen A.J."/>
            <person name="Ciuffetti L.M."/>
            <person name="Degrave A."/>
            <person name="Dilmaghani A."/>
            <person name="Duret L."/>
            <person name="Fudal I."/>
            <person name="Goodwin S.B."/>
            <person name="Gout L."/>
            <person name="Glaser N."/>
            <person name="Linglin J."/>
            <person name="Kema G.H.J."/>
            <person name="Lapalu N."/>
            <person name="Lawrence C.B."/>
            <person name="May K."/>
            <person name="Meyer M."/>
            <person name="Ollivier B."/>
            <person name="Poulain J."/>
            <person name="Schoch C.L."/>
            <person name="Simon A."/>
            <person name="Spatafora J.W."/>
            <person name="Stachowiak A."/>
            <person name="Turgeon B.G."/>
            <person name="Tyler B.M."/>
            <person name="Vincent D."/>
            <person name="Weissenbach J."/>
            <person name="Amselem J."/>
            <person name="Quesneville H."/>
            <person name="Oliver R.P."/>
            <person name="Wincker P."/>
            <person name="Balesdent M.-H."/>
            <person name="Howlett B.J."/>
        </authorList>
    </citation>
    <scope>NUCLEOTIDE SEQUENCE [LARGE SCALE GENOMIC DNA]</scope>
    <source>
        <strain evidence="2">JN3 / isolate v23.1.3 / race Av1-4-5-6-7-8</strain>
    </source>
</reference>
<keyword evidence="2" id="KW-1185">Reference proteome</keyword>
<dbReference type="AlphaFoldDB" id="E4ZX57"/>
<evidence type="ECO:0000313" key="1">
    <source>
        <dbReference type="EMBL" id="CBX95267.1"/>
    </source>
</evidence>
<protein>
    <submittedName>
        <fullName evidence="1">Predicted protein</fullName>
    </submittedName>
</protein>